<dbReference type="GO" id="GO:0000981">
    <property type="term" value="F:DNA-binding transcription factor activity, RNA polymerase II-specific"/>
    <property type="evidence" value="ECO:0007669"/>
    <property type="project" value="InterPro"/>
</dbReference>
<feature type="compositionally biased region" description="Low complexity" evidence="3">
    <location>
        <begin position="117"/>
        <end position="126"/>
    </location>
</feature>
<proteinExistence type="predicted"/>
<dbReference type="Gene3D" id="4.10.240.10">
    <property type="entry name" value="Zn(2)-C6 fungal-type DNA-binding domain"/>
    <property type="match status" value="1"/>
</dbReference>
<dbReference type="CDD" id="cd12148">
    <property type="entry name" value="fungal_TF_MHR"/>
    <property type="match status" value="1"/>
</dbReference>
<reference evidence="6" key="1">
    <citation type="submission" date="2019-06" db="EMBL/GenBank/DDBJ databases">
        <authorList>
            <person name="Broberg M."/>
        </authorList>
    </citation>
    <scope>NUCLEOTIDE SEQUENCE [LARGE SCALE GENOMIC DNA]</scope>
</reference>
<accession>A0A9N9ZDE1</accession>
<dbReference type="GO" id="GO:0003677">
    <property type="term" value="F:DNA binding"/>
    <property type="evidence" value="ECO:0007669"/>
    <property type="project" value="InterPro"/>
</dbReference>
<dbReference type="AlphaFoldDB" id="A0A9N9ZDE1"/>
<dbReference type="CDD" id="cd00067">
    <property type="entry name" value="GAL4"/>
    <property type="match status" value="1"/>
</dbReference>
<evidence type="ECO:0000313" key="5">
    <source>
        <dbReference type="EMBL" id="CAH0053554.1"/>
    </source>
</evidence>
<dbReference type="OrthoDB" id="5121955at2759"/>
<keyword evidence="2" id="KW-0539">Nucleus</keyword>
<name>A0A9N9ZDE1_9HYPO</name>
<dbReference type="InterPro" id="IPR036864">
    <property type="entry name" value="Zn2-C6_fun-type_DNA-bd_sf"/>
</dbReference>
<gene>
    <name evidence="5" type="ORF">CSOL1703_00005427</name>
</gene>
<dbReference type="PROSITE" id="PS50048">
    <property type="entry name" value="ZN2_CY6_FUNGAL_2"/>
    <property type="match status" value="1"/>
</dbReference>
<dbReference type="SMART" id="SM00066">
    <property type="entry name" value="GAL4"/>
    <property type="match status" value="1"/>
</dbReference>
<comment type="caution">
    <text evidence="5">The sequence shown here is derived from an EMBL/GenBank/DDBJ whole genome shotgun (WGS) entry which is preliminary data.</text>
</comment>
<dbReference type="Proteomes" id="UP000775872">
    <property type="component" value="Unassembled WGS sequence"/>
</dbReference>
<protein>
    <recommendedName>
        <fullName evidence="4">Zn(2)-C6 fungal-type domain-containing protein</fullName>
    </recommendedName>
</protein>
<dbReference type="InterPro" id="IPR001138">
    <property type="entry name" value="Zn2Cys6_DnaBD"/>
</dbReference>
<dbReference type="PANTHER" id="PTHR47425:SF2">
    <property type="entry name" value="FARB-RELATED"/>
    <property type="match status" value="1"/>
</dbReference>
<keyword evidence="6" id="KW-1185">Reference proteome</keyword>
<reference evidence="5 6" key="2">
    <citation type="submission" date="2021-10" db="EMBL/GenBank/DDBJ databases">
        <authorList>
            <person name="Piombo E."/>
        </authorList>
    </citation>
    <scope>NUCLEOTIDE SEQUENCE [LARGE SCALE GENOMIC DNA]</scope>
</reference>
<feature type="region of interest" description="Disordered" evidence="3">
    <location>
        <begin position="71"/>
        <end position="145"/>
    </location>
</feature>
<dbReference type="InterPro" id="IPR007219">
    <property type="entry name" value="XnlR_reg_dom"/>
</dbReference>
<keyword evidence="1" id="KW-0479">Metal-binding</keyword>
<evidence type="ECO:0000256" key="3">
    <source>
        <dbReference type="SAM" id="MobiDB-lite"/>
    </source>
</evidence>
<evidence type="ECO:0000313" key="6">
    <source>
        <dbReference type="Proteomes" id="UP000775872"/>
    </source>
</evidence>
<dbReference type="Pfam" id="PF04082">
    <property type="entry name" value="Fungal_trans"/>
    <property type="match status" value="1"/>
</dbReference>
<dbReference type="EMBL" id="CABFOC020000045">
    <property type="protein sequence ID" value="CAH0053554.1"/>
    <property type="molecule type" value="Genomic_DNA"/>
</dbReference>
<dbReference type="SUPFAM" id="SSF57701">
    <property type="entry name" value="Zn2/Cys6 DNA-binding domain"/>
    <property type="match status" value="1"/>
</dbReference>
<feature type="domain" description="Zn(2)-C6 fungal-type" evidence="4">
    <location>
        <begin position="28"/>
        <end position="62"/>
    </location>
</feature>
<sequence length="691" mass="78208">MNLSDPQTRASQRNGPIESGPLAKRSKACVSCRARKVKCDADAVGLPCSSCTSRQCPETCVLSLRKPRRRKLDLTTAREKSGRSSVSLTPPACRPEHVSECEPIPQPRAIEPTSATSVVSSYQSRGRSSDSRPRRTRRPPSDLPYLNMIQDAVNSAASGEQLGMNGRSPSVSREEEHSSLDTWFGNKPPGLDDIDYDYLVKKGVFELPAQPHLDTLIRTYFEYLWPSAPVICRIDFIQRYRAGNCSLFLLYAILATTVPFAPEDSISGLGFQDRSVAQKSFFSKSKLLYDFHCERDLLAMLQGSLILNIIILDYPTDKDFQHWFYNSIRLFVKLDIPEMYVILQYSTDRESLLRSKYSCARQDDSCKAQKLYRRIWWVLYSRDVFHSFVNTRNLRLLEVLPYIKPITFGDWDDEDTSESHDLLEPISDGQKTSLVAHCELAQMFSGHPLNTTSDVAGQDPLTFMLPLEEWRVSLAERMGIRNQSYGREAYYPEIMARSYLFECILCRHLLRRQEVKWGDWAKQRLRSAIFELDAIVGRVLANGTIKKFPMGFSVATVPALLALHIETALDLSETELARSMARVSINQTMLALGQMQHVPAIKRGLPAFESVLAKKDLYQVTGRSHAEKASPRIPAAGQHAPYDGAHLSSVLQPGISSADSGLTDYPSFPEDFLGYDFLDRWQLEQWEFINI</sequence>
<feature type="compositionally biased region" description="Basic and acidic residues" evidence="3">
    <location>
        <begin position="72"/>
        <end position="82"/>
    </location>
</feature>
<evidence type="ECO:0000259" key="4">
    <source>
        <dbReference type="PROSITE" id="PS50048"/>
    </source>
</evidence>
<dbReference type="Pfam" id="PF00172">
    <property type="entry name" value="Zn_clus"/>
    <property type="match status" value="1"/>
</dbReference>
<feature type="compositionally biased region" description="Polar residues" evidence="3">
    <location>
        <begin position="1"/>
        <end position="14"/>
    </location>
</feature>
<evidence type="ECO:0000256" key="2">
    <source>
        <dbReference type="ARBA" id="ARBA00023242"/>
    </source>
</evidence>
<dbReference type="GO" id="GO:0008270">
    <property type="term" value="F:zinc ion binding"/>
    <property type="evidence" value="ECO:0007669"/>
    <property type="project" value="InterPro"/>
</dbReference>
<feature type="region of interest" description="Disordered" evidence="3">
    <location>
        <begin position="1"/>
        <end position="25"/>
    </location>
</feature>
<organism evidence="5 6">
    <name type="scientific">Clonostachys solani</name>
    <dbReference type="NCBI Taxonomy" id="160281"/>
    <lineage>
        <taxon>Eukaryota</taxon>
        <taxon>Fungi</taxon>
        <taxon>Dikarya</taxon>
        <taxon>Ascomycota</taxon>
        <taxon>Pezizomycotina</taxon>
        <taxon>Sordariomycetes</taxon>
        <taxon>Hypocreomycetidae</taxon>
        <taxon>Hypocreales</taxon>
        <taxon>Bionectriaceae</taxon>
        <taxon>Clonostachys</taxon>
    </lineage>
</organism>
<dbReference type="PANTHER" id="PTHR47425">
    <property type="entry name" value="FARB-RELATED"/>
    <property type="match status" value="1"/>
</dbReference>
<dbReference type="GO" id="GO:0006351">
    <property type="term" value="P:DNA-templated transcription"/>
    <property type="evidence" value="ECO:0007669"/>
    <property type="project" value="InterPro"/>
</dbReference>
<evidence type="ECO:0000256" key="1">
    <source>
        <dbReference type="ARBA" id="ARBA00022723"/>
    </source>
</evidence>
<dbReference type="PROSITE" id="PS00463">
    <property type="entry name" value="ZN2_CY6_FUNGAL_1"/>
    <property type="match status" value="1"/>
</dbReference>
<dbReference type="InterPro" id="IPR052761">
    <property type="entry name" value="Fungal_Detox/Toxin_TFs"/>
</dbReference>